<dbReference type="AlphaFoldDB" id="A0A4R3J4K8"/>
<dbReference type="Gene3D" id="3.10.620.30">
    <property type="match status" value="1"/>
</dbReference>
<dbReference type="GO" id="GO:0006508">
    <property type="term" value="P:proteolysis"/>
    <property type="evidence" value="ECO:0007669"/>
    <property type="project" value="UniProtKB-KW"/>
</dbReference>
<evidence type="ECO:0000313" key="3">
    <source>
        <dbReference type="Proteomes" id="UP000295696"/>
    </source>
</evidence>
<name>A0A4R3J4K8_9RHOB</name>
<dbReference type="EMBL" id="SLZU01000015">
    <property type="protein sequence ID" value="TCS60247.1"/>
    <property type="molecule type" value="Genomic_DNA"/>
</dbReference>
<dbReference type="SMART" id="SM00460">
    <property type="entry name" value="TGc"/>
    <property type="match status" value="1"/>
</dbReference>
<dbReference type="Gene3D" id="2.60.40.2250">
    <property type="match status" value="1"/>
</dbReference>
<accession>A0A4R3J4K8</accession>
<comment type="caution">
    <text evidence="2">The sequence shown here is derived from an EMBL/GenBank/DDBJ whole genome shotgun (WGS) entry which is preliminary data.</text>
</comment>
<dbReference type="Proteomes" id="UP000295696">
    <property type="component" value="Unassembled WGS sequence"/>
</dbReference>
<sequence>MQIQIDVAMEYELSGDLRACLAFEVARMPVQTVLSEELSFPGASITRVAGESGVGQRMWASLQAPRMSVRYSAKVEIAADTTRLEDLPSTPRHALPGEVLGFLRPSRYCQSDKFIGFVTRRFGHLDGGAKVAAIRDWVGREMDYVPGTSDANTTVVDTFAARAGVCRDYAHMVCALVRAADIPARYCSVYGVGVEPPDFHAIAQVFLDGRWHNVDATGMCRPDEVAVISVGRDACDVAFMETLDPAGLYEQNVSVMRLQTS</sequence>
<gene>
    <name evidence="2" type="ORF">EDD52_11566</name>
</gene>
<dbReference type="OrthoDB" id="5438043at2"/>
<dbReference type="InterPro" id="IPR038765">
    <property type="entry name" value="Papain-like_cys_pep_sf"/>
</dbReference>
<proteinExistence type="predicted"/>
<keyword evidence="3" id="KW-1185">Reference proteome</keyword>
<dbReference type="Pfam" id="PF01841">
    <property type="entry name" value="Transglut_core"/>
    <property type="match status" value="1"/>
</dbReference>
<evidence type="ECO:0000259" key="1">
    <source>
        <dbReference type="SMART" id="SM00460"/>
    </source>
</evidence>
<dbReference type="PANTHER" id="PTHR33490">
    <property type="entry name" value="BLR5614 PROTEIN-RELATED"/>
    <property type="match status" value="1"/>
</dbReference>
<feature type="domain" description="Transglutaminase-like" evidence="1">
    <location>
        <begin position="158"/>
        <end position="218"/>
    </location>
</feature>
<dbReference type="PANTHER" id="PTHR33490:SF12">
    <property type="entry name" value="BLL5557 PROTEIN"/>
    <property type="match status" value="1"/>
</dbReference>
<keyword evidence="2" id="KW-0645">Protease</keyword>
<evidence type="ECO:0000313" key="2">
    <source>
        <dbReference type="EMBL" id="TCS60247.1"/>
    </source>
</evidence>
<keyword evidence="2" id="KW-0378">Hydrolase</keyword>
<dbReference type="GO" id="GO:0008233">
    <property type="term" value="F:peptidase activity"/>
    <property type="evidence" value="ECO:0007669"/>
    <property type="project" value="UniProtKB-KW"/>
</dbReference>
<protein>
    <submittedName>
        <fullName evidence="2">Transglutaminase-like putative cysteine protease</fullName>
    </submittedName>
</protein>
<dbReference type="SUPFAM" id="SSF54001">
    <property type="entry name" value="Cysteine proteinases"/>
    <property type="match status" value="1"/>
</dbReference>
<dbReference type="RefSeq" id="WP_132247344.1">
    <property type="nucleotide sequence ID" value="NZ_SLZU01000015.1"/>
</dbReference>
<dbReference type="InterPro" id="IPR002931">
    <property type="entry name" value="Transglutaminase-like"/>
</dbReference>
<reference evidence="2 3" key="1">
    <citation type="submission" date="2019-03" db="EMBL/GenBank/DDBJ databases">
        <title>Genomic Encyclopedia of Type Strains, Phase IV (KMG-IV): sequencing the most valuable type-strain genomes for metagenomic binning, comparative biology and taxonomic classification.</title>
        <authorList>
            <person name="Goeker M."/>
        </authorList>
    </citation>
    <scope>NUCLEOTIDE SEQUENCE [LARGE SCALE GENOMIC DNA]</scope>
    <source>
        <strain evidence="2 3">DSM 104836</strain>
    </source>
</reference>
<organism evidence="2 3">
    <name type="scientific">Primorskyibacter sedentarius</name>
    <dbReference type="NCBI Taxonomy" id="745311"/>
    <lineage>
        <taxon>Bacteria</taxon>
        <taxon>Pseudomonadati</taxon>
        <taxon>Pseudomonadota</taxon>
        <taxon>Alphaproteobacteria</taxon>
        <taxon>Rhodobacterales</taxon>
        <taxon>Roseobacteraceae</taxon>
        <taxon>Primorskyibacter</taxon>
    </lineage>
</organism>